<feature type="DNA-binding region" description="OmpR/PhoB-type" evidence="10">
    <location>
        <begin position="134"/>
        <end position="234"/>
    </location>
</feature>
<keyword evidence="7" id="KW-0804">Transcription</keyword>
<feature type="domain" description="Response regulatory" evidence="11">
    <location>
        <begin position="6"/>
        <end position="119"/>
    </location>
</feature>
<dbReference type="GO" id="GO:0005829">
    <property type="term" value="C:cytosol"/>
    <property type="evidence" value="ECO:0007669"/>
    <property type="project" value="TreeGrafter"/>
</dbReference>
<keyword evidence="5" id="KW-0805">Transcription regulation</keyword>
<dbReference type="Proteomes" id="UP000198426">
    <property type="component" value="Unassembled WGS sequence"/>
</dbReference>
<dbReference type="GO" id="GO:0000156">
    <property type="term" value="F:phosphorelay response regulator activity"/>
    <property type="evidence" value="ECO:0007669"/>
    <property type="project" value="TreeGrafter"/>
</dbReference>
<evidence type="ECO:0000259" key="12">
    <source>
        <dbReference type="PROSITE" id="PS51755"/>
    </source>
</evidence>
<dbReference type="SMART" id="SM00862">
    <property type="entry name" value="Trans_reg_C"/>
    <property type="match status" value="1"/>
</dbReference>
<dbReference type="GO" id="GO:0000976">
    <property type="term" value="F:transcription cis-regulatory region binding"/>
    <property type="evidence" value="ECO:0007669"/>
    <property type="project" value="TreeGrafter"/>
</dbReference>
<name>A0A239FPC3_9RHOB</name>
<feature type="modified residue" description="4-aspartylphosphate" evidence="9">
    <location>
        <position position="55"/>
    </location>
</feature>
<dbReference type="RefSeq" id="WP_089232476.1">
    <property type="nucleotide sequence ID" value="NZ_FZOY01000002.1"/>
</dbReference>
<dbReference type="SMART" id="SM00448">
    <property type="entry name" value="REC"/>
    <property type="match status" value="1"/>
</dbReference>
<dbReference type="Gene3D" id="1.10.10.10">
    <property type="entry name" value="Winged helix-like DNA-binding domain superfamily/Winged helix DNA-binding domain"/>
    <property type="match status" value="1"/>
</dbReference>
<dbReference type="InterPro" id="IPR016032">
    <property type="entry name" value="Sig_transdc_resp-reg_C-effctor"/>
</dbReference>
<accession>A0A239FPC3</accession>
<keyword evidence="6 10" id="KW-0238">DNA-binding</keyword>
<evidence type="ECO:0000313" key="14">
    <source>
        <dbReference type="Proteomes" id="UP000198426"/>
    </source>
</evidence>
<evidence type="ECO:0000256" key="10">
    <source>
        <dbReference type="PROSITE-ProRule" id="PRU01091"/>
    </source>
</evidence>
<organism evidence="13 14">
    <name type="scientific">Tropicimonas sediminicola</name>
    <dbReference type="NCBI Taxonomy" id="1031541"/>
    <lineage>
        <taxon>Bacteria</taxon>
        <taxon>Pseudomonadati</taxon>
        <taxon>Pseudomonadota</taxon>
        <taxon>Alphaproteobacteria</taxon>
        <taxon>Rhodobacterales</taxon>
        <taxon>Roseobacteraceae</taxon>
        <taxon>Tropicimonas</taxon>
    </lineage>
</organism>
<dbReference type="FunFam" id="1.10.10.10:FF:000099">
    <property type="entry name" value="Two-component system response regulator TorR"/>
    <property type="match status" value="1"/>
</dbReference>
<keyword evidence="4" id="KW-0902">Two-component regulatory system</keyword>
<protein>
    <recommendedName>
        <fullName evidence="8">Regulatory protein VirG</fullName>
    </recommendedName>
</protein>
<reference evidence="13 14" key="1">
    <citation type="submission" date="2017-06" db="EMBL/GenBank/DDBJ databases">
        <authorList>
            <person name="Kim H.J."/>
            <person name="Triplett B.A."/>
        </authorList>
    </citation>
    <scope>NUCLEOTIDE SEQUENCE [LARGE SCALE GENOMIC DNA]</scope>
    <source>
        <strain evidence="13 14">DSM 29339</strain>
    </source>
</reference>
<evidence type="ECO:0000313" key="13">
    <source>
        <dbReference type="EMBL" id="SNS58757.1"/>
    </source>
</evidence>
<evidence type="ECO:0000256" key="1">
    <source>
        <dbReference type="ARBA" id="ARBA00004496"/>
    </source>
</evidence>
<sequence>MDAPKRVLIVEDDLTSLELLASYFEVEGFRVLRASNGDEMDVALRKANVDLLCLDIRLPGRDGLSLLRELRRTSDIPVIVISSKTEDIDKIVALEIGADDYLDKPYNPRELLARANNILRRVARSAQPARDSSDQVLRFDGWALTPASRRLTAPDGRDVHLTRGEFELLLALVRHRGRVMQRDALLDALSGRERDPFDRTIDVLVGRLRKKIERDPKNPELIITVHGIGYVFLDGAAGQLE</sequence>
<dbReference type="PROSITE" id="PS50110">
    <property type="entry name" value="RESPONSE_REGULATORY"/>
    <property type="match status" value="1"/>
</dbReference>
<gene>
    <name evidence="13" type="ORF">SAMN05421757_102777</name>
</gene>
<evidence type="ECO:0000256" key="5">
    <source>
        <dbReference type="ARBA" id="ARBA00023015"/>
    </source>
</evidence>
<evidence type="ECO:0000256" key="2">
    <source>
        <dbReference type="ARBA" id="ARBA00022490"/>
    </source>
</evidence>
<dbReference type="CDD" id="cd00383">
    <property type="entry name" value="trans_reg_C"/>
    <property type="match status" value="1"/>
</dbReference>
<dbReference type="Gene3D" id="3.40.50.2300">
    <property type="match status" value="1"/>
</dbReference>
<dbReference type="PANTHER" id="PTHR48111">
    <property type="entry name" value="REGULATOR OF RPOS"/>
    <property type="match status" value="1"/>
</dbReference>
<evidence type="ECO:0000259" key="11">
    <source>
        <dbReference type="PROSITE" id="PS50110"/>
    </source>
</evidence>
<evidence type="ECO:0000256" key="6">
    <source>
        <dbReference type="ARBA" id="ARBA00023125"/>
    </source>
</evidence>
<dbReference type="PROSITE" id="PS51755">
    <property type="entry name" value="OMPR_PHOB"/>
    <property type="match status" value="1"/>
</dbReference>
<dbReference type="Pfam" id="PF00486">
    <property type="entry name" value="Trans_reg_C"/>
    <property type="match status" value="1"/>
</dbReference>
<evidence type="ECO:0000256" key="4">
    <source>
        <dbReference type="ARBA" id="ARBA00023012"/>
    </source>
</evidence>
<feature type="domain" description="OmpR/PhoB-type" evidence="12">
    <location>
        <begin position="134"/>
        <end position="234"/>
    </location>
</feature>
<dbReference type="AlphaFoldDB" id="A0A239FPC3"/>
<dbReference type="InterPro" id="IPR036388">
    <property type="entry name" value="WH-like_DNA-bd_sf"/>
</dbReference>
<dbReference type="Gene3D" id="6.10.250.690">
    <property type="match status" value="1"/>
</dbReference>
<dbReference type="PANTHER" id="PTHR48111:SF4">
    <property type="entry name" value="DNA-BINDING DUAL TRANSCRIPTIONAL REGULATOR OMPR"/>
    <property type="match status" value="1"/>
</dbReference>
<proteinExistence type="predicted"/>
<evidence type="ECO:0000256" key="7">
    <source>
        <dbReference type="ARBA" id="ARBA00023163"/>
    </source>
</evidence>
<dbReference type="InterPro" id="IPR039420">
    <property type="entry name" value="WalR-like"/>
</dbReference>
<dbReference type="InterPro" id="IPR011006">
    <property type="entry name" value="CheY-like_superfamily"/>
</dbReference>
<keyword evidence="2" id="KW-0963">Cytoplasm</keyword>
<dbReference type="EMBL" id="FZOY01000002">
    <property type="protein sequence ID" value="SNS58757.1"/>
    <property type="molecule type" value="Genomic_DNA"/>
</dbReference>
<evidence type="ECO:0000256" key="8">
    <source>
        <dbReference type="ARBA" id="ARBA00067337"/>
    </source>
</evidence>
<dbReference type="SUPFAM" id="SSF46894">
    <property type="entry name" value="C-terminal effector domain of the bipartite response regulators"/>
    <property type="match status" value="1"/>
</dbReference>
<dbReference type="GO" id="GO:0032993">
    <property type="term" value="C:protein-DNA complex"/>
    <property type="evidence" value="ECO:0007669"/>
    <property type="project" value="TreeGrafter"/>
</dbReference>
<dbReference type="SUPFAM" id="SSF52172">
    <property type="entry name" value="CheY-like"/>
    <property type="match status" value="1"/>
</dbReference>
<dbReference type="OrthoDB" id="9802426at2"/>
<dbReference type="GO" id="GO:0006355">
    <property type="term" value="P:regulation of DNA-templated transcription"/>
    <property type="evidence" value="ECO:0007669"/>
    <property type="project" value="InterPro"/>
</dbReference>
<dbReference type="InterPro" id="IPR001867">
    <property type="entry name" value="OmpR/PhoB-type_DNA-bd"/>
</dbReference>
<evidence type="ECO:0000256" key="9">
    <source>
        <dbReference type="PROSITE-ProRule" id="PRU00169"/>
    </source>
</evidence>
<dbReference type="InterPro" id="IPR001789">
    <property type="entry name" value="Sig_transdc_resp-reg_receiver"/>
</dbReference>
<keyword evidence="14" id="KW-1185">Reference proteome</keyword>
<keyword evidence="3 9" id="KW-0597">Phosphoprotein</keyword>
<comment type="subcellular location">
    <subcellularLocation>
        <location evidence="1">Cytoplasm</location>
    </subcellularLocation>
</comment>
<dbReference type="Pfam" id="PF00072">
    <property type="entry name" value="Response_reg"/>
    <property type="match status" value="1"/>
</dbReference>
<evidence type="ECO:0000256" key="3">
    <source>
        <dbReference type="ARBA" id="ARBA00022553"/>
    </source>
</evidence>